<organism evidence="4 5">
    <name type="scientific">Jeotgalibacillus alimentarius</name>
    <dbReference type="NCBI Taxonomy" id="135826"/>
    <lineage>
        <taxon>Bacteria</taxon>
        <taxon>Bacillati</taxon>
        <taxon>Bacillota</taxon>
        <taxon>Bacilli</taxon>
        <taxon>Bacillales</taxon>
        <taxon>Caryophanaceae</taxon>
        <taxon>Jeotgalibacillus</taxon>
    </lineage>
</organism>
<dbReference type="Gene3D" id="3.40.630.30">
    <property type="match status" value="1"/>
</dbReference>
<dbReference type="Proteomes" id="UP000031950">
    <property type="component" value="Unassembled WGS sequence"/>
</dbReference>
<protein>
    <submittedName>
        <fullName evidence="4">Acetyltransferase</fullName>
    </submittedName>
</protein>
<dbReference type="Pfam" id="PF00583">
    <property type="entry name" value="Acetyltransf_1"/>
    <property type="match status" value="1"/>
</dbReference>
<comment type="caution">
    <text evidence="4">The sequence shown here is derived from an EMBL/GenBank/DDBJ whole genome shotgun (WGS) entry which is preliminary data.</text>
</comment>
<dbReference type="OrthoDB" id="9775804at2"/>
<accession>A0A0C2VRJ2</accession>
<evidence type="ECO:0000256" key="1">
    <source>
        <dbReference type="ARBA" id="ARBA00022679"/>
    </source>
</evidence>
<dbReference type="CDD" id="cd04301">
    <property type="entry name" value="NAT_SF"/>
    <property type="match status" value="1"/>
</dbReference>
<dbReference type="InterPro" id="IPR016181">
    <property type="entry name" value="Acyl_CoA_acyltransferase"/>
</dbReference>
<reference evidence="4 5" key="1">
    <citation type="submission" date="2015-01" db="EMBL/GenBank/DDBJ databases">
        <title>Genome sequence of Jeotgalibacillus alimentarius.</title>
        <authorList>
            <person name="Goh K.M."/>
            <person name="Chan K.-G."/>
            <person name="Yaakop A.S."/>
            <person name="Ee R."/>
            <person name="Gan H.M."/>
            <person name="Chan C.S."/>
        </authorList>
    </citation>
    <scope>NUCLEOTIDE SEQUENCE [LARGE SCALE GENOMIC DNA]</scope>
    <source>
        <strain evidence="4 5">YKJ-13</strain>
    </source>
</reference>
<name>A0A0C2VRJ2_9BACL</name>
<dbReference type="GO" id="GO:0005737">
    <property type="term" value="C:cytoplasm"/>
    <property type="evidence" value="ECO:0007669"/>
    <property type="project" value="TreeGrafter"/>
</dbReference>
<dbReference type="RefSeq" id="WP_041121643.1">
    <property type="nucleotide sequence ID" value="NZ_JXRQ01000015.1"/>
</dbReference>
<dbReference type="STRING" id="135826.KP77_10390"/>
<evidence type="ECO:0000313" key="4">
    <source>
        <dbReference type="EMBL" id="KIL51527.1"/>
    </source>
</evidence>
<keyword evidence="1 4" id="KW-0808">Transferase</keyword>
<proteinExistence type="predicted"/>
<dbReference type="AlphaFoldDB" id="A0A0C2VRJ2"/>
<dbReference type="EMBL" id="JXRQ01000015">
    <property type="protein sequence ID" value="KIL51527.1"/>
    <property type="molecule type" value="Genomic_DNA"/>
</dbReference>
<gene>
    <name evidence="4" type="ORF">KP77_10390</name>
</gene>
<feature type="domain" description="N-acetyltransferase" evidence="3">
    <location>
        <begin position="5"/>
        <end position="134"/>
    </location>
</feature>
<keyword evidence="2" id="KW-0012">Acyltransferase</keyword>
<evidence type="ECO:0000259" key="3">
    <source>
        <dbReference type="PROSITE" id="PS51186"/>
    </source>
</evidence>
<dbReference type="InterPro" id="IPR045039">
    <property type="entry name" value="NSI-like"/>
</dbReference>
<dbReference type="PANTHER" id="PTHR43626:SF4">
    <property type="entry name" value="GCN5-RELATED N-ACETYLTRANSFERASE 2, CHLOROPLASTIC"/>
    <property type="match status" value="1"/>
</dbReference>
<dbReference type="PATRIC" id="fig|135826.4.peg.1034"/>
<dbReference type="GO" id="GO:0008080">
    <property type="term" value="F:N-acetyltransferase activity"/>
    <property type="evidence" value="ECO:0007669"/>
    <property type="project" value="InterPro"/>
</dbReference>
<dbReference type="PROSITE" id="PS51186">
    <property type="entry name" value="GNAT"/>
    <property type="match status" value="1"/>
</dbReference>
<dbReference type="SUPFAM" id="SSF55729">
    <property type="entry name" value="Acyl-CoA N-acyltransferases (Nat)"/>
    <property type="match status" value="1"/>
</dbReference>
<dbReference type="InterPro" id="IPR000182">
    <property type="entry name" value="GNAT_dom"/>
</dbReference>
<evidence type="ECO:0000313" key="5">
    <source>
        <dbReference type="Proteomes" id="UP000031950"/>
    </source>
</evidence>
<dbReference type="PANTHER" id="PTHR43626">
    <property type="entry name" value="ACYL-COA N-ACYLTRANSFERASE"/>
    <property type="match status" value="1"/>
</dbReference>
<evidence type="ECO:0000256" key="2">
    <source>
        <dbReference type="ARBA" id="ARBA00023315"/>
    </source>
</evidence>
<sequence>MNFQYDINGITPNMLEGFFDGWPDPPSPQKHLELLAKSSHIVVATDDAKQQVIGFITAISDGVLSAYIPLLEVLPAYKHEGVGSELVRLMLEQLKDFYMVDLCCDDELVPYYERFGMHKTNGMIVRHYTRQSGI</sequence>
<keyword evidence="5" id="KW-1185">Reference proteome</keyword>